<evidence type="ECO:0000313" key="8">
    <source>
        <dbReference type="EMBL" id="KAF1985552.1"/>
    </source>
</evidence>
<evidence type="ECO:0000256" key="3">
    <source>
        <dbReference type="ARBA" id="ARBA00023125"/>
    </source>
</evidence>
<dbReference type="GO" id="GO:0000978">
    <property type="term" value="F:RNA polymerase II cis-regulatory region sequence-specific DNA binding"/>
    <property type="evidence" value="ECO:0007669"/>
    <property type="project" value="TreeGrafter"/>
</dbReference>
<evidence type="ECO:0000256" key="1">
    <source>
        <dbReference type="ARBA" id="ARBA00004123"/>
    </source>
</evidence>
<evidence type="ECO:0000313" key="9">
    <source>
        <dbReference type="Proteomes" id="UP000800041"/>
    </source>
</evidence>
<feature type="non-terminal residue" evidence="8">
    <location>
        <position position="95"/>
    </location>
</feature>
<accession>A0A6G1GXL5</accession>
<dbReference type="PANTHER" id="PTHR15741">
    <property type="entry name" value="BASIC HELIX-LOOP-HELIX ZIP TRANSCRIPTION FACTOR"/>
    <property type="match status" value="1"/>
</dbReference>
<dbReference type="SMART" id="SM00353">
    <property type="entry name" value="HLH"/>
    <property type="match status" value="1"/>
</dbReference>
<gene>
    <name evidence="8" type="ORF">K402DRAFT_300748</name>
</gene>
<feature type="region of interest" description="Disordered" evidence="6">
    <location>
        <begin position="1"/>
        <end position="33"/>
    </location>
</feature>
<keyword evidence="5" id="KW-0539">Nucleus</keyword>
<dbReference type="SUPFAM" id="SSF47459">
    <property type="entry name" value="HLH, helix-loop-helix DNA-binding domain"/>
    <property type="match status" value="1"/>
</dbReference>
<keyword evidence="2" id="KW-0805">Transcription regulation</keyword>
<dbReference type="AlphaFoldDB" id="A0A6G1GXL5"/>
<dbReference type="InterPro" id="IPR057072">
    <property type="entry name" value="bHLH_INO4"/>
</dbReference>
<proteinExistence type="predicted"/>
<keyword evidence="9" id="KW-1185">Reference proteome</keyword>
<evidence type="ECO:0000256" key="5">
    <source>
        <dbReference type="ARBA" id="ARBA00023242"/>
    </source>
</evidence>
<dbReference type="InterPro" id="IPR036638">
    <property type="entry name" value="HLH_DNA-bd_sf"/>
</dbReference>
<dbReference type="OrthoDB" id="5778525at2759"/>
<feature type="compositionally biased region" description="Basic and acidic residues" evidence="6">
    <location>
        <begin position="11"/>
        <end position="33"/>
    </location>
</feature>
<protein>
    <recommendedName>
        <fullName evidence="7">BHLH domain-containing protein</fullName>
    </recommendedName>
</protein>
<comment type="subcellular location">
    <subcellularLocation>
        <location evidence="1">Nucleus</location>
    </subcellularLocation>
</comment>
<dbReference type="InterPro" id="IPR052207">
    <property type="entry name" value="Max-like/E-box_TFs"/>
</dbReference>
<name>A0A6G1GXL5_9PEZI</name>
<sequence length="95" mass="10513">MAPVEAPGSAEKPRLTDMEKKSNHIQSEQKRRSAIRDGFDALAEATPGMKGQGRSEAIVLEHSIKYVDSLLERHLKLVALARQHGLDTSAFQMDD</sequence>
<feature type="domain" description="BHLH" evidence="7">
    <location>
        <begin position="19"/>
        <end position="70"/>
    </location>
</feature>
<evidence type="ECO:0000256" key="2">
    <source>
        <dbReference type="ARBA" id="ARBA00023015"/>
    </source>
</evidence>
<dbReference type="Proteomes" id="UP000800041">
    <property type="component" value="Unassembled WGS sequence"/>
</dbReference>
<dbReference type="InterPro" id="IPR011598">
    <property type="entry name" value="bHLH_dom"/>
</dbReference>
<dbReference type="EMBL" id="ML977161">
    <property type="protein sequence ID" value="KAF1985552.1"/>
    <property type="molecule type" value="Genomic_DNA"/>
</dbReference>
<keyword evidence="4" id="KW-0804">Transcription</keyword>
<dbReference type="GO" id="GO:0000981">
    <property type="term" value="F:DNA-binding transcription factor activity, RNA polymerase II-specific"/>
    <property type="evidence" value="ECO:0007669"/>
    <property type="project" value="TreeGrafter"/>
</dbReference>
<dbReference type="GO" id="GO:0005634">
    <property type="term" value="C:nucleus"/>
    <property type="evidence" value="ECO:0007669"/>
    <property type="project" value="UniProtKB-SubCell"/>
</dbReference>
<evidence type="ECO:0000259" key="7">
    <source>
        <dbReference type="PROSITE" id="PS50888"/>
    </source>
</evidence>
<organism evidence="8 9">
    <name type="scientific">Aulographum hederae CBS 113979</name>
    <dbReference type="NCBI Taxonomy" id="1176131"/>
    <lineage>
        <taxon>Eukaryota</taxon>
        <taxon>Fungi</taxon>
        <taxon>Dikarya</taxon>
        <taxon>Ascomycota</taxon>
        <taxon>Pezizomycotina</taxon>
        <taxon>Dothideomycetes</taxon>
        <taxon>Pleosporomycetidae</taxon>
        <taxon>Aulographales</taxon>
        <taxon>Aulographaceae</taxon>
    </lineage>
</organism>
<evidence type="ECO:0000256" key="6">
    <source>
        <dbReference type="SAM" id="MobiDB-lite"/>
    </source>
</evidence>
<reference evidence="8" key="1">
    <citation type="journal article" date="2020" name="Stud. Mycol.">
        <title>101 Dothideomycetes genomes: a test case for predicting lifestyles and emergence of pathogens.</title>
        <authorList>
            <person name="Haridas S."/>
            <person name="Albert R."/>
            <person name="Binder M."/>
            <person name="Bloem J."/>
            <person name="Labutti K."/>
            <person name="Salamov A."/>
            <person name="Andreopoulos B."/>
            <person name="Baker S."/>
            <person name="Barry K."/>
            <person name="Bills G."/>
            <person name="Bluhm B."/>
            <person name="Cannon C."/>
            <person name="Castanera R."/>
            <person name="Culley D."/>
            <person name="Daum C."/>
            <person name="Ezra D."/>
            <person name="Gonzalez J."/>
            <person name="Henrissat B."/>
            <person name="Kuo A."/>
            <person name="Liang C."/>
            <person name="Lipzen A."/>
            <person name="Lutzoni F."/>
            <person name="Magnuson J."/>
            <person name="Mondo S."/>
            <person name="Nolan M."/>
            <person name="Ohm R."/>
            <person name="Pangilinan J."/>
            <person name="Park H.-J."/>
            <person name="Ramirez L."/>
            <person name="Alfaro M."/>
            <person name="Sun H."/>
            <person name="Tritt A."/>
            <person name="Yoshinaga Y."/>
            <person name="Zwiers L.-H."/>
            <person name="Turgeon B."/>
            <person name="Goodwin S."/>
            <person name="Spatafora J."/>
            <person name="Crous P."/>
            <person name="Grigoriev I."/>
        </authorList>
    </citation>
    <scope>NUCLEOTIDE SEQUENCE</scope>
    <source>
        <strain evidence="8">CBS 113979</strain>
    </source>
</reference>
<dbReference type="PROSITE" id="PS50888">
    <property type="entry name" value="BHLH"/>
    <property type="match status" value="1"/>
</dbReference>
<dbReference type="PANTHER" id="PTHR15741:SF39">
    <property type="entry name" value="BHLH TRANSCRIPTION FACTOR (EUROFUNG)"/>
    <property type="match status" value="1"/>
</dbReference>
<evidence type="ECO:0000256" key="4">
    <source>
        <dbReference type="ARBA" id="ARBA00023163"/>
    </source>
</evidence>
<dbReference type="Pfam" id="PF23181">
    <property type="entry name" value="bHLH_INO4"/>
    <property type="match status" value="1"/>
</dbReference>
<dbReference type="Gene3D" id="4.10.280.10">
    <property type="entry name" value="Helix-loop-helix DNA-binding domain"/>
    <property type="match status" value="1"/>
</dbReference>
<keyword evidence="3" id="KW-0238">DNA-binding</keyword>
<dbReference type="GO" id="GO:0046983">
    <property type="term" value="F:protein dimerization activity"/>
    <property type="evidence" value="ECO:0007669"/>
    <property type="project" value="InterPro"/>
</dbReference>